<reference evidence="2 3" key="1">
    <citation type="submission" date="2019-03" db="EMBL/GenBank/DDBJ databases">
        <authorList>
            <person name="Kim M.K.M."/>
        </authorList>
    </citation>
    <scope>NUCLEOTIDE SEQUENCE [LARGE SCALE GENOMIC DNA]</scope>
    <source>
        <strain evidence="2 3">18JY15-6</strain>
    </source>
</reference>
<accession>A0A4R1C106</accession>
<evidence type="ECO:0000256" key="1">
    <source>
        <dbReference type="SAM" id="MobiDB-lite"/>
    </source>
</evidence>
<dbReference type="RefSeq" id="WP_131584022.1">
    <property type="nucleotide sequence ID" value="NZ_SJZJ01000017.1"/>
</dbReference>
<dbReference type="OrthoDB" id="3785441at2"/>
<dbReference type="EMBL" id="SJZJ01000017">
    <property type="protein sequence ID" value="TCJ23355.1"/>
    <property type="molecule type" value="Genomic_DNA"/>
</dbReference>
<keyword evidence="3" id="KW-1185">Reference proteome</keyword>
<sequence length="117" mass="13031">MATDNISRLTLRDRVEPSLRDGDWWPESRVLEDELSHLFALWPPSAGEITRVLYSPPDWDDHPRSAPVPGRRVKTGSFPRDDTHQLVLVMRTGRRLAIGVIPPGTAAGEAAELLAAR</sequence>
<evidence type="ECO:0000313" key="3">
    <source>
        <dbReference type="Proteomes" id="UP000295453"/>
    </source>
</evidence>
<gene>
    <name evidence="2" type="ORF">EPD65_10830</name>
</gene>
<dbReference type="AlphaFoldDB" id="A0A4R1C106"/>
<evidence type="ECO:0000313" key="2">
    <source>
        <dbReference type="EMBL" id="TCJ23355.1"/>
    </source>
</evidence>
<feature type="region of interest" description="Disordered" evidence="1">
    <location>
        <begin position="58"/>
        <end position="79"/>
    </location>
</feature>
<proteinExistence type="predicted"/>
<protein>
    <submittedName>
        <fullName evidence="2">Uncharacterized protein</fullName>
    </submittedName>
</protein>
<dbReference type="Proteomes" id="UP000295453">
    <property type="component" value="Unassembled WGS sequence"/>
</dbReference>
<dbReference type="Pfam" id="PF19457">
    <property type="entry name" value="DUF5994"/>
    <property type="match status" value="1"/>
</dbReference>
<dbReference type="InterPro" id="IPR046036">
    <property type="entry name" value="DUF5994"/>
</dbReference>
<comment type="caution">
    <text evidence="2">The sequence shown here is derived from an EMBL/GenBank/DDBJ whole genome shotgun (WGS) entry which is preliminary data.</text>
</comment>
<name>A0A4R1C106_9ACTN</name>
<organism evidence="2 3">
    <name type="scientific">Nocardioides jejuensis</name>
    <dbReference type="NCBI Taxonomy" id="2502782"/>
    <lineage>
        <taxon>Bacteria</taxon>
        <taxon>Bacillati</taxon>
        <taxon>Actinomycetota</taxon>
        <taxon>Actinomycetes</taxon>
        <taxon>Propionibacteriales</taxon>
        <taxon>Nocardioidaceae</taxon>
        <taxon>Nocardioides</taxon>
    </lineage>
</organism>